<evidence type="ECO:0000256" key="1">
    <source>
        <dbReference type="SAM" id="SignalP"/>
    </source>
</evidence>
<sequence>MNKYSFFLFVVIAFSQIQAQTLTEINGFAPAYVGKEIEVYQISDYITMREERIASSTVKADSTFSLVFNLDETRKLILKADNNKANLFANPSAKYNVLFPEKSKYDPYNPSGNFVELVFYGLEKEDINYKILEFNRWNDEFIARYYTKHNADSKYFVARLDTFKMDVERYYKSDTTDRYFNYHRRYTIAKLDDLRFLGNRNQYEKFDFYIQSTPIYYQNEAYMQYILHFYEKLVPRINVELNNQYYLGILKSSPTAISRALSREYTLSKQYKLRELIMLKTLSECYYDKDYPQTNILTILDSVSKNAKYPENKIIAQNLRFRLTELSQGSKAPDFLLKDDGSDLTLHSFQKKYLYLFFVDPSSLDNMKQLNLLKPIYERYKDQIHFVMVYKDKPEVDAAKLKNELPWKVISTSESNSIFKNYNVVNYPYYVLIDPFSYVVNAPALGPIPNGSYDTIDKIFFMIQKALKEGNGSDR</sequence>
<dbReference type="Gene3D" id="3.40.30.10">
    <property type="entry name" value="Glutaredoxin"/>
    <property type="match status" value="1"/>
</dbReference>
<evidence type="ECO:0000313" key="3">
    <source>
        <dbReference type="EMBL" id="TSJ42278.1"/>
    </source>
</evidence>
<keyword evidence="1" id="KW-0732">Signal</keyword>
<dbReference type="Pfam" id="PF00578">
    <property type="entry name" value="AhpC-TSA"/>
    <property type="match status" value="1"/>
</dbReference>
<comment type="caution">
    <text evidence="3">The sequence shown here is derived from an EMBL/GenBank/DDBJ whole genome shotgun (WGS) entry which is preliminary data.</text>
</comment>
<dbReference type="AlphaFoldDB" id="A0A556MR65"/>
<reference evidence="3 4" key="1">
    <citation type="submission" date="2019-07" db="EMBL/GenBank/DDBJ databases">
        <authorList>
            <person name="Huq M.A."/>
        </authorList>
    </citation>
    <scope>NUCLEOTIDE SEQUENCE [LARGE SCALE GENOMIC DNA]</scope>
    <source>
        <strain evidence="3 4">MAH-3</strain>
    </source>
</reference>
<protein>
    <submittedName>
        <fullName evidence="3">Redoxin domain-containing protein</fullName>
    </submittedName>
</protein>
<dbReference type="OrthoDB" id="1466983at2"/>
<dbReference type="EMBL" id="VLPL01000005">
    <property type="protein sequence ID" value="TSJ42278.1"/>
    <property type="molecule type" value="Genomic_DNA"/>
</dbReference>
<dbReference type="InterPro" id="IPR000866">
    <property type="entry name" value="AhpC/TSA"/>
</dbReference>
<name>A0A556MR65_9FLAO</name>
<dbReference type="SUPFAM" id="SSF52833">
    <property type="entry name" value="Thioredoxin-like"/>
    <property type="match status" value="1"/>
</dbReference>
<dbReference type="RefSeq" id="WP_144333233.1">
    <property type="nucleotide sequence ID" value="NZ_VLPL01000005.1"/>
</dbReference>
<feature type="signal peptide" evidence="1">
    <location>
        <begin position="1"/>
        <end position="19"/>
    </location>
</feature>
<feature type="chain" id="PRO_5022122756" evidence="1">
    <location>
        <begin position="20"/>
        <end position="475"/>
    </location>
</feature>
<gene>
    <name evidence="3" type="ORF">FO442_10950</name>
</gene>
<dbReference type="InterPro" id="IPR036249">
    <property type="entry name" value="Thioredoxin-like_sf"/>
</dbReference>
<feature type="domain" description="Alkyl hydroperoxide reductase subunit C/ Thiol specific antioxidant" evidence="2">
    <location>
        <begin position="329"/>
        <end position="437"/>
    </location>
</feature>
<proteinExistence type="predicted"/>
<organism evidence="3 4">
    <name type="scientific">Fluviicola chungangensis</name>
    <dbReference type="NCBI Taxonomy" id="2597671"/>
    <lineage>
        <taxon>Bacteria</taxon>
        <taxon>Pseudomonadati</taxon>
        <taxon>Bacteroidota</taxon>
        <taxon>Flavobacteriia</taxon>
        <taxon>Flavobacteriales</taxon>
        <taxon>Crocinitomicaceae</taxon>
        <taxon>Fluviicola</taxon>
    </lineage>
</organism>
<accession>A0A556MR65</accession>
<evidence type="ECO:0000259" key="2">
    <source>
        <dbReference type="Pfam" id="PF00578"/>
    </source>
</evidence>
<keyword evidence="4" id="KW-1185">Reference proteome</keyword>
<dbReference type="Proteomes" id="UP000316008">
    <property type="component" value="Unassembled WGS sequence"/>
</dbReference>
<evidence type="ECO:0000313" key="4">
    <source>
        <dbReference type="Proteomes" id="UP000316008"/>
    </source>
</evidence>